<keyword evidence="2" id="KW-1185">Reference proteome</keyword>
<dbReference type="Proteomes" id="UP000789342">
    <property type="component" value="Unassembled WGS sequence"/>
</dbReference>
<name>A0A9N8WRL4_9GLOM</name>
<sequence length="121" mass="13497">MDFQVFVTGKTTMKNGSHAIILSRPSRPRSYHLLPWGEEAEDGKDLVEMAAKVRSITNHTYVHATIVQTMNTELLSATTMKKKKGMSINKYINPSLAGFTALLNLHLVHTPVIATETLFEL</sequence>
<reference evidence="1" key="1">
    <citation type="submission" date="2021-06" db="EMBL/GenBank/DDBJ databases">
        <authorList>
            <person name="Kallberg Y."/>
            <person name="Tangrot J."/>
            <person name="Rosling A."/>
        </authorList>
    </citation>
    <scope>NUCLEOTIDE SEQUENCE</scope>
    <source>
        <strain evidence="1">CL551</strain>
    </source>
</reference>
<dbReference type="AlphaFoldDB" id="A0A9N8WRL4"/>
<protein>
    <submittedName>
        <fullName evidence="1">1752_t:CDS:1</fullName>
    </submittedName>
</protein>
<proteinExistence type="predicted"/>
<evidence type="ECO:0000313" key="2">
    <source>
        <dbReference type="Proteomes" id="UP000789342"/>
    </source>
</evidence>
<organism evidence="1 2">
    <name type="scientific">Acaulospora morrowiae</name>
    <dbReference type="NCBI Taxonomy" id="94023"/>
    <lineage>
        <taxon>Eukaryota</taxon>
        <taxon>Fungi</taxon>
        <taxon>Fungi incertae sedis</taxon>
        <taxon>Mucoromycota</taxon>
        <taxon>Glomeromycotina</taxon>
        <taxon>Glomeromycetes</taxon>
        <taxon>Diversisporales</taxon>
        <taxon>Acaulosporaceae</taxon>
        <taxon>Acaulospora</taxon>
    </lineage>
</organism>
<comment type="caution">
    <text evidence="1">The sequence shown here is derived from an EMBL/GenBank/DDBJ whole genome shotgun (WGS) entry which is preliminary data.</text>
</comment>
<evidence type="ECO:0000313" key="1">
    <source>
        <dbReference type="EMBL" id="CAG8494353.1"/>
    </source>
</evidence>
<dbReference type="EMBL" id="CAJVPV010001342">
    <property type="protein sequence ID" value="CAG8494353.1"/>
    <property type="molecule type" value="Genomic_DNA"/>
</dbReference>
<accession>A0A9N8WRL4</accession>
<gene>
    <name evidence="1" type="ORF">AMORRO_LOCUS2936</name>
</gene>